<dbReference type="PANTHER" id="PTHR34223">
    <property type="entry name" value="OS11G0201299 PROTEIN"/>
    <property type="match status" value="1"/>
</dbReference>
<dbReference type="InterPro" id="IPR032675">
    <property type="entry name" value="LRR_dom_sf"/>
</dbReference>
<dbReference type="Pfam" id="PF00646">
    <property type="entry name" value="F-box"/>
    <property type="match status" value="1"/>
</dbReference>
<reference evidence="2" key="1">
    <citation type="submission" date="2023-07" db="EMBL/GenBank/DDBJ databases">
        <title>A chromosome-level genome assembly of Lolium multiflorum.</title>
        <authorList>
            <person name="Chen Y."/>
            <person name="Copetti D."/>
            <person name="Kolliker R."/>
            <person name="Studer B."/>
        </authorList>
    </citation>
    <scope>NUCLEOTIDE SEQUENCE</scope>
    <source>
        <strain evidence="2">02402/16</strain>
        <tissue evidence="2">Leaf</tissue>
    </source>
</reference>
<feature type="domain" description="F-box" evidence="1">
    <location>
        <begin position="19"/>
        <end position="54"/>
    </location>
</feature>
<sequence>MSRRSKTATESTGSFEDRLSALPDDLLHHTLGFIEAGDAVRTCVLSRRWRHLWRPIPCLRITDIEAFRSVEKLIRFVDQLLLLRDAGSVLDECELDLRGLLRLDNGLVDLWMRRVLACNATVLRVHLYANLPASQEEPLVILDDQPFLSQHLVRLELSGVYLEERLFDFSSCPALEDLKIADCVLHTDKIFSRSSKHISIRGCQFVWDMYPTQLSAPNLVSLQLHDCTMIPILESMPALETASFNLGHVYEEYCDICDNGLELEKCGCGMIVTYWDDDNDRKRDFSVFLGGYIQKGSAVLPYI</sequence>
<name>A0AAD8W7X2_LOLMU</name>
<dbReference type="InterPro" id="IPR053197">
    <property type="entry name" value="F-box_SCFL_complex_component"/>
</dbReference>
<protein>
    <recommendedName>
        <fullName evidence="1">F-box domain-containing protein</fullName>
    </recommendedName>
</protein>
<evidence type="ECO:0000259" key="1">
    <source>
        <dbReference type="Pfam" id="PF00646"/>
    </source>
</evidence>
<evidence type="ECO:0000313" key="3">
    <source>
        <dbReference type="Proteomes" id="UP001231189"/>
    </source>
</evidence>
<dbReference type="EMBL" id="JAUUTY010000004">
    <property type="protein sequence ID" value="KAK1644102.1"/>
    <property type="molecule type" value="Genomic_DNA"/>
</dbReference>
<dbReference type="PANTHER" id="PTHR34223:SF105">
    <property type="entry name" value="F-BOX DOMAIN-CONTAINING PROTEIN"/>
    <property type="match status" value="1"/>
</dbReference>
<dbReference type="SUPFAM" id="SSF81383">
    <property type="entry name" value="F-box domain"/>
    <property type="match status" value="1"/>
</dbReference>
<dbReference type="CDD" id="cd22160">
    <property type="entry name" value="F-box_AtFBL13-like"/>
    <property type="match status" value="1"/>
</dbReference>
<dbReference type="AlphaFoldDB" id="A0AAD8W7X2"/>
<organism evidence="2 3">
    <name type="scientific">Lolium multiflorum</name>
    <name type="common">Italian ryegrass</name>
    <name type="synonym">Lolium perenne subsp. multiflorum</name>
    <dbReference type="NCBI Taxonomy" id="4521"/>
    <lineage>
        <taxon>Eukaryota</taxon>
        <taxon>Viridiplantae</taxon>
        <taxon>Streptophyta</taxon>
        <taxon>Embryophyta</taxon>
        <taxon>Tracheophyta</taxon>
        <taxon>Spermatophyta</taxon>
        <taxon>Magnoliopsida</taxon>
        <taxon>Liliopsida</taxon>
        <taxon>Poales</taxon>
        <taxon>Poaceae</taxon>
        <taxon>BOP clade</taxon>
        <taxon>Pooideae</taxon>
        <taxon>Poodae</taxon>
        <taxon>Poeae</taxon>
        <taxon>Poeae Chloroplast Group 2 (Poeae type)</taxon>
        <taxon>Loliodinae</taxon>
        <taxon>Loliinae</taxon>
        <taxon>Lolium</taxon>
    </lineage>
</organism>
<accession>A0AAD8W7X2</accession>
<dbReference type="InterPro" id="IPR001810">
    <property type="entry name" value="F-box_dom"/>
</dbReference>
<dbReference type="Proteomes" id="UP001231189">
    <property type="component" value="Unassembled WGS sequence"/>
</dbReference>
<keyword evidence="3" id="KW-1185">Reference proteome</keyword>
<dbReference type="SUPFAM" id="SSF52047">
    <property type="entry name" value="RNI-like"/>
    <property type="match status" value="1"/>
</dbReference>
<gene>
    <name evidence="2" type="ORF">QYE76_061907</name>
</gene>
<evidence type="ECO:0000313" key="2">
    <source>
        <dbReference type="EMBL" id="KAK1644102.1"/>
    </source>
</evidence>
<dbReference type="InterPro" id="IPR036047">
    <property type="entry name" value="F-box-like_dom_sf"/>
</dbReference>
<dbReference type="Gene3D" id="3.80.10.10">
    <property type="entry name" value="Ribonuclease Inhibitor"/>
    <property type="match status" value="1"/>
</dbReference>
<dbReference type="InterPro" id="IPR053781">
    <property type="entry name" value="F-box_AtFBL13-like"/>
</dbReference>
<comment type="caution">
    <text evidence="2">The sequence shown here is derived from an EMBL/GenBank/DDBJ whole genome shotgun (WGS) entry which is preliminary data.</text>
</comment>
<proteinExistence type="predicted"/>